<name>A0A072TWK0_MEDTR</name>
<evidence type="ECO:0000256" key="2">
    <source>
        <dbReference type="ARBA" id="ARBA00022963"/>
    </source>
</evidence>
<dbReference type="PROSITE" id="PS51635">
    <property type="entry name" value="PNPLA"/>
    <property type="match status" value="1"/>
</dbReference>
<dbReference type="EnsemblPlants" id="KEH17875">
    <property type="protein sequence ID" value="KEH17875"/>
    <property type="gene ID" value="MTR_8g007140"/>
</dbReference>
<dbReference type="Gramene" id="rna44624">
    <property type="protein sequence ID" value="RHN38665.1"/>
    <property type="gene ID" value="gene44624"/>
</dbReference>
<keyword evidence="3 4" id="KW-0443">Lipid metabolism</keyword>
<evidence type="ECO:0000256" key="4">
    <source>
        <dbReference type="PROSITE-ProRule" id="PRU01161"/>
    </source>
</evidence>
<evidence type="ECO:0000256" key="3">
    <source>
        <dbReference type="ARBA" id="ARBA00023098"/>
    </source>
</evidence>
<feature type="signal peptide" evidence="6">
    <location>
        <begin position="1"/>
        <end position="19"/>
    </location>
</feature>
<dbReference type="PANTHER" id="PTHR32176:SF33">
    <property type="entry name" value="PATATIN"/>
    <property type="match status" value="1"/>
</dbReference>
<protein>
    <recommendedName>
        <fullName evidence="5">Patatin</fullName>
        <ecNumber evidence="5">3.1.1.-</ecNumber>
    </recommendedName>
</protein>
<dbReference type="EC" id="3.1.1.-" evidence="5"/>
<dbReference type="AlphaFoldDB" id="A0A072TWK0"/>
<evidence type="ECO:0000256" key="5">
    <source>
        <dbReference type="RuleBase" id="RU361262"/>
    </source>
</evidence>
<comment type="domain">
    <text evidence="5">The nitrogen atoms of the two glycine residues in the GGXR motif define the oxyanion hole, and stabilize the oxyanion that forms during the nucleophilic attack by the catalytic serine during substrate cleavage.</text>
</comment>
<reference evidence="8 11" key="2">
    <citation type="journal article" date="2014" name="BMC Genomics">
        <title>An improved genome release (version Mt4.0) for the model legume Medicago truncatula.</title>
        <authorList>
            <person name="Tang H."/>
            <person name="Krishnakumar V."/>
            <person name="Bidwell S."/>
            <person name="Rosen B."/>
            <person name="Chan A."/>
            <person name="Zhou S."/>
            <person name="Gentzbittel L."/>
            <person name="Childs K.L."/>
            <person name="Yandell M."/>
            <person name="Gundlach H."/>
            <person name="Mayer K.F."/>
            <person name="Schwartz D.C."/>
            <person name="Town C.D."/>
        </authorList>
    </citation>
    <scope>GENOME REANNOTATION</scope>
    <source>
        <strain evidence="8">A17</strain>
        <strain evidence="10 11">cv. Jemalong A17</strain>
    </source>
</reference>
<dbReference type="Proteomes" id="UP000265566">
    <property type="component" value="Chromosome 8"/>
</dbReference>
<dbReference type="HOGENOM" id="CLU_000288_144_0_1"/>
<evidence type="ECO:0000256" key="6">
    <source>
        <dbReference type="SAM" id="SignalP"/>
    </source>
</evidence>
<dbReference type="Pfam" id="PF01734">
    <property type="entry name" value="Patatin"/>
    <property type="match status" value="1"/>
</dbReference>
<dbReference type="SUPFAM" id="SSF52151">
    <property type="entry name" value="FabD/lysophospholipase-like"/>
    <property type="match status" value="1"/>
</dbReference>
<evidence type="ECO:0000313" key="8">
    <source>
        <dbReference type="EMBL" id="KEH17875.1"/>
    </source>
</evidence>
<keyword evidence="11" id="KW-1185">Reference proteome</keyword>
<reference evidence="12" key="4">
    <citation type="journal article" date="2018" name="Nat. Plants">
        <title>Whole-genome landscape of Medicago truncatula symbiotic genes.</title>
        <authorList>
            <person name="Pecrix Y."/>
            <person name="Staton S.E."/>
            <person name="Sallet E."/>
            <person name="Lelandais-Briere C."/>
            <person name="Moreau S."/>
            <person name="Carrere S."/>
            <person name="Blein T."/>
            <person name="Jardinaud M.F."/>
            <person name="Latrasse D."/>
            <person name="Zouine M."/>
            <person name="Zahm M."/>
            <person name="Kreplak J."/>
            <person name="Mayjonade B."/>
            <person name="Satge C."/>
            <person name="Perez M."/>
            <person name="Cauet S."/>
            <person name="Marande W."/>
            <person name="Chantry-Darmon C."/>
            <person name="Lopez-Roques C."/>
            <person name="Bouchez O."/>
            <person name="Berard A."/>
            <person name="Debelle F."/>
            <person name="Munos S."/>
            <person name="Bendahmane A."/>
            <person name="Berges H."/>
            <person name="Niebel A."/>
            <person name="Buitink J."/>
            <person name="Frugier F."/>
            <person name="Benhamed M."/>
            <person name="Crespi M."/>
            <person name="Gouzy J."/>
            <person name="Gamas P."/>
        </authorList>
    </citation>
    <scope>NUCLEOTIDE SEQUENCE [LARGE SCALE GENOMIC DNA]</scope>
    <source>
        <strain evidence="12">cv. Jemalong A17</strain>
    </source>
</reference>
<dbReference type="GO" id="GO:0047372">
    <property type="term" value="F:monoacylglycerol lipase activity"/>
    <property type="evidence" value="ECO:0000318"/>
    <property type="project" value="GO_Central"/>
</dbReference>
<feature type="short sequence motif" description="DGA/G" evidence="4">
    <location>
        <begin position="218"/>
        <end position="220"/>
    </location>
</feature>
<dbReference type="InterPro" id="IPR002641">
    <property type="entry name" value="PNPLA_dom"/>
</dbReference>
<evidence type="ECO:0000313" key="10">
    <source>
        <dbReference type="EnsemblPlants" id="KEH17875"/>
    </source>
</evidence>
<reference evidence="10" key="3">
    <citation type="submission" date="2015-04" db="UniProtKB">
        <authorList>
            <consortium name="EnsemblPlants"/>
        </authorList>
    </citation>
    <scope>IDENTIFICATION</scope>
    <source>
        <strain evidence="10">cv. Jemalong A17</strain>
    </source>
</reference>
<feature type="domain" description="PNPLA" evidence="7">
    <location>
        <begin position="36"/>
        <end position="231"/>
    </location>
</feature>
<evidence type="ECO:0000313" key="9">
    <source>
        <dbReference type="EMBL" id="RHN38665.1"/>
    </source>
</evidence>
<feature type="chain" id="PRO_5014499092" description="Patatin" evidence="6">
    <location>
        <begin position="20"/>
        <end position="409"/>
    </location>
</feature>
<evidence type="ECO:0000259" key="7">
    <source>
        <dbReference type="PROSITE" id="PS51635"/>
    </source>
</evidence>
<accession>A0A072TWK0</accession>
<dbReference type="EMBL" id="CM001224">
    <property type="protein sequence ID" value="KEH17875.1"/>
    <property type="molecule type" value="Genomic_DNA"/>
</dbReference>
<sequence length="409" mass="44904">MAINFILFVFVFASQLIAGFNKELPPPTYGNLITILSIDGGGIRGIIPAIILDQLEKALQAKDKEASLANHFDVIAGTSTGGLVTALLTTPHPNDPTRPLFTPAQVIDFYNKYGPSIFNQTSGWDATYPGPKYDGKFLHNISRELLKDTKLHQTLTNVVIPTFDIKKFHPVIFSNFKLEEVPSQDAKLSDICIGTSAAPTYLPPYYFENDGDEFNLVDGGVAACNPTLAAVSEVMKQQKGKDTKILLLSIGCGSKQVTGFNAEDAIHFSAAFWATSGLATGSYDNAAKDMTEYYLAKLFPSLQSSDNYLRIQEYNLDPSMDSMDNATQANLENLAKVGVSLLSQPVLKMNVETNVPEEKINQGTNAEALERLAETLYKEKQLRLKKKLIMEKLGRPLLETITFPFATTS</sequence>
<keyword evidence="4 5" id="KW-0378">Hydrolase</keyword>
<keyword evidence="2 4" id="KW-0442">Lipid degradation</keyword>
<organism evidence="8 11">
    <name type="scientific">Medicago truncatula</name>
    <name type="common">Barrel medic</name>
    <name type="synonym">Medicago tribuloides</name>
    <dbReference type="NCBI Taxonomy" id="3880"/>
    <lineage>
        <taxon>Eukaryota</taxon>
        <taxon>Viridiplantae</taxon>
        <taxon>Streptophyta</taxon>
        <taxon>Embryophyta</taxon>
        <taxon>Tracheophyta</taxon>
        <taxon>Spermatophyta</taxon>
        <taxon>Magnoliopsida</taxon>
        <taxon>eudicotyledons</taxon>
        <taxon>Gunneridae</taxon>
        <taxon>Pentapetalae</taxon>
        <taxon>rosids</taxon>
        <taxon>fabids</taxon>
        <taxon>Fabales</taxon>
        <taxon>Fabaceae</taxon>
        <taxon>Papilionoideae</taxon>
        <taxon>50 kb inversion clade</taxon>
        <taxon>NPAAA clade</taxon>
        <taxon>Hologalegina</taxon>
        <taxon>IRL clade</taxon>
        <taxon>Trifolieae</taxon>
        <taxon>Medicago</taxon>
    </lineage>
</organism>
<dbReference type="PANTHER" id="PTHR32176">
    <property type="entry name" value="XYLOSE ISOMERASE"/>
    <property type="match status" value="1"/>
</dbReference>
<dbReference type="STRING" id="3880.A0A072TWK0"/>
<dbReference type="GO" id="GO:0004620">
    <property type="term" value="F:phospholipase activity"/>
    <property type="evidence" value="ECO:0000318"/>
    <property type="project" value="GO_Central"/>
</dbReference>
<dbReference type="InterPro" id="IPR016035">
    <property type="entry name" value="Acyl_Trfase/lysoPLipase"/>
</dbReference>
<dbReference type="EMBL" id="PSQE01000008">
    <property type="protein sequence ID" value="RHN38665.1"/>
    <property type="molecule type" value="Genomic_DNA"/>
</dbReference>
<feature type="active site" description="Proton acceptor" evidence="4">
    <location>
        <position position="218"/>
    </location>
</feature>
<proteinExistence type="inferred from homology"/>
<dbReference type="FunFam" id="3.40.1090.10:FF:000061">
    <property type="entry name" value="Patatin"/>
    <property type="match status" value="1"/>
</dbReference>
<comment type="similarity">
    <text evidence="1 5">Belongs to the patatin family.</text>
</comment>
<dbReference type="Proteomes" id="UP000002051">
    <property type="component" value="Chromosome 8"/>
</dbReference>
<keyword evidence="6" id="KW-0732">Signal</keyword>
<evidence type="ECO:0000313" key="12">
    <source>
        <dbReference type="Proteomes" id="UP000265566"/>
    </source>
</evidence>
<evidence type="ECO:0000256" key="1">
    <source>
        <dbReference type="ARBA" id="ARBA00010240"/>
    </source>
</evidence>
<reference evidence="9" key="5">
    <citation type="journal article" date="2018" name="Nat. Plants">
        <title>Whole-genome landscape of Medicago truncatula symbiotic genes.</title>
        <authorList>
            <person name="Pecrix Y."/>
            <person name="Gamas P."/>
            <person name="Carrere S."/>
        </authorList>
    </citation>
    <scope>NUCLEOTIDE SEQUENCE</scope>
    <source>
        <tissue evidence="9">Leaves</tissue>
    </source>
</reference>
<dbReference type="KEGG" id="mtr:25500076"/>
<evidence type="ECO:0000313" key="11">
    <source>
        <dbReference type="Proteomes" id="UP000002051"/>
    </source>
</evidence>
<dbReference type="OrthoDB" id="1377244at2759"/>
<dbReference type="SMR" id="A0A072TWK0"/>
<feature type="short sequence motif" description="GXGXXG" evidence="4">
    <location>
        <begin position="40"/>
        <end position="45"/>
    </location>
</feature>
<reference evidence="8 11" key="1">
    <citation type="journal article" date="2011" name="Nature">
        <title>The Medicago genome provides insight into the evolution of rhizobial symbioses.</title>
        <authorList>
            <person name="Young N.D."/>
            <person name="Debelle F."/>
            <person name="Oldroyd G.E."/>
            <person name="Geurts R."/>
            <person name="Cannon S.B."/>
            <person name="Udvardi M.K."/>
            <person name="Benedito V.A."/>
            <person name="Mayer K.F."/>
            <person name="Gouzy J."/>
            <person name="Schoof H."/>
            <person name="Van de Peer Y."/>
            <person name="Proost S."/>
            <person name="Cook D.R."/>
            <person name="Meyers B.C."/>
            <person name="Spannagl M."/>
            <person name="Cheung F."/>
            <person name="De Mita S."/>
            <person name="Krishnakumar V."/>
            <person name="Gundlach H."/>
            <person name="Zhou S."/>
            <person name="Mudge J."/>
            <person name="Bharti A.K."/>
            <person name="Murray J.D."/>
            <person name="Naoumkina M.A."/>
            <person name="Rosen B."/>
            <person name="Silverstein K.A."/>
            <person name="Tang H."/>
            <person name="Rombauts S."/>
            <person name="Zhao P.X."/>
            <person name="Zhou P."/>
            <person name="Barbe V."/>
            <person name="Bardou P."/>
            <person name="Bechner M."/>
            <person name="Bellec A."/>
            <person name="Berger A."/>
            <person name="Berges H."/>
            <person name="Bidwell S."/>
            <person name="Bisseling T."/>
            <person name="Choisne N."/>
            <person name="Couloux A."/>
            <person name="Denny R."/>
            <person name="Deshpande S."/>
            <person name="Dai X."/>
            <person name="Doyle J.J."/>
            <person name="Dudez A.M."/>
            <person name="Farmer A.D."/>
            <person name="Fouteau S."/>
            <person name="Franken C."/>
            <person name="Gibelin C."/>
            <person name="Gish J."/>
            <person name="Goldstein S."/>
            <person name="Gonzalez A.J."/>
            <person name="Green P.J."/>
            <person name="Hallab A."/>
            <person name="Hartog M."/>
            <person name="Hua A."/>
            <person name="Humphray S.J."/>
            <person name="Jeong D.H."/>
            <person name="Jing Y."/>
            <person name="Jocker A."/>
            <person name="Kenton S.M."/>
            <person name="Kim D.J."/>
            <person name="Klee K."/>
            <person name="Lai H."/>
            <person name="Lang C."/>
            <person name="Lin S."/>
            <person name="Macmil S.L."/>
            <person name="Magdelenat G."/>
            <person name="Matthews L."/>
            <person name="McCorrison J."/>
            <person name="Monaghan E.L."/>
            <person name="Mun J.H."/>
            <person name="Najar F.Z."/>
            <person name="Nicholson C."/>
            <person name="Noirot C."/>
            <person name="O'Bleness M."/>
            <person name="Paule C.R."/>
            <person name="Poulain J."/>
            <person name="Prion F."/>
            <person name="Qin B."/>
            <person name="Qu C."/>
            <person name="Retzel E.F."/>
            <person name="Riddle C."/>
            <person name="Sallet E."/>
            <person name="Samain S."/>
            <person name="Samson N."/>
            <person name="Sanders I."/>
            <person name="Saurat O."/>
            <person name="Scarpelli C."/>
            <person name="Schiex T."/>
            <person name="Segurens B."/>
            <person name="Severin A.J."/>
            <person name="Sherrier D.J."/>
            <person name="Shi R."/>
            <person name="Sims S."/>
            <person name="Singer S.R."/>
            <person name="Sinharoy S."/>
            <person name="Sterck L."/>
            <person name="Viollet A."/>
            <person name="Wang B.B."/>
            <person name="Wang K."/>
            <person name="Wang M."/>
            <person name="Wang X."/>
            <person name="Warfsmann J."/>
            <person name="Weissenbach J."/>
            <person name="White D.D."/>
            <person name="White J.D."/>
            <person name="Wiley G.B."/>
            <person name="Wincker P."/>
            <person name="Xing Y."/>
            <person name="Yang L."/>
            <person name="Yao Z."/>
            <person name="Ying F."/>
            <person name="Zhai J."/>
            <person name="Zhou L."/>
            <person name="Zuber A."/>
            <person name="Denarie J."/>
            <person name="Dixon R.A."/>
            <person name="May G.D."/>
            <person name="Schwartz D.C."/>
            <person name="Rogers J."/>
            <person name="Quetier F."/>
            <person name="Town C.D."/>
            <person name="Roe B.A."/>
        </authorList>
    </citation>
    <scope>NUCLEOTIDE SEQUENCE [LARGE SCALE GENOMIC DNA]</scope>
    <source>
        <strain evidence="8">A17</strain>
        <strain evidence="10 11">cv. Jemalong A17</strain>
    </source>
</reference>
<comment type="function">
    <text evidence="5">Lipolytic acyl hydrolase (LAH).</text>
</comment>
<dbReference type="GO" id="GO:0016042">
    <property type="term" value="P:lipid catabolic process"/>
    <property type="evidence" value="ECO:0007669"/>
    <property type="project" value="UniProtKB-UniRule"/>
</dbReference>
<feature type="active site" description="Nucleophile" evidence="4">
    <location>
        <position position="79"/>
    </location>
</feature>
<dbReference type="Gene3D" id="3.40.1090.10">
    <property type="entry name" value="Cytosolic phospholipase A2 catalytic domain"/>
    <property type="match status" value="1"/>
</dbReference>
<gene>
    <name evidence="10" type="primary">25500076</name>
    <name evidence="8" type="ordered locus">MTR_8g007140</name>
    <name evidence="9" type="ORF">MtrunA17_Chr8g0335651</name>
</gene>
<feature type="short sequence motif" description="GXSXG" evidence="4">
    <location>
        <begin position="77"/>
        <end position="81"/>
    </location>
</feature>